<dbReference type="PANTHER" id="PTHR11161:SF72">
    <property type="entry name" value="FI21449P1"/>
    <property type="match status" value="1"/>
</dbReference>
<evidence type="ECO:0000313" key="3">
    <source>
        <dbReference type="Proteomes" id="UP001153148"/>
    </source>
</evidence>
<dbReference type="InterPro" id="IPR052728">
    <property type="entry name" value="O2_lipid_transport_reg"/>
</dbReference>
<gene>
    <name evidence="2" type="ORF">TPAB3V08_LOCUS8635</name>
</gene>
<feature type="transmembrane region" description="Helical" evidence="1">
    <location>
        <begin position="72"/>
        <end position="93"/>
    </location>
</feature>
<reference evidence="2" key="1">
    <citation type="submission" date="2021-03" db="EMBL/GenBank/DDBJ databases">
        <authorList>
            <person name="Tran Van P."/>
        </authorList>
    </citation>
    <scope>NUCLEOTIDE SEQUENCE</scope>
</reference>
<keyword evidence="1" id="KW-0812">Transmembrane</keyword>
<dbReference type="Proteomes" id="UP001153148">
    <property type="component" value="Unassembled WGS sequence"/>
</dbReference>
<dbReference type="PANTHER" id="PTHR11161">
    <property type="entry name" value="O-ACYLTRANSFERASE"/>
    <property type="match status" value="1"/>
</dbReference>
<comment type="caution">
    <text evidence="2">The sequence shown here is derived from an EMBL/GenBank/DDBJ whole genome shotgun (WGS) entry which is preliminary data.</text>
</comment>
<dbReference type="EMBL" id="CAJPIN010016872">
    <property type="protein sequence ID" value="CAG2061681.1"/>
    <property type="molecule type" value="Genomic_DNA"/>
</dbReference>
<accession>A0ABN7P3I6</accession>
<sequence length="181" mass="21020">DNKPEAFVMSEGLFVQIVANSTLSVDTFFFISGFLVSYLYYKEKSRKQPDTGLTITFKSRVSEFCLMVSRRFLRLTPAYMAVLAITTINMTWYSRTSIFHMTERADLVCPKYWWRNLLYINNMFNREEMCMSWSWYLSNDMQYMLASVGILSTLLVSSALATGIISFSHGYVPTYVTQQHS</sequence>
<keyword evidence="3" id="KW-1185">Reference proteome</keyword>
<feature type="non-terminal residue" evidence="2">
    <location>
        <position position="1"/>
    </location>
</feature>
<protein>
    <recommendedName>
        <fullName evidence="4">Vomeronasal type-1 receptor</fullName>
    </recommendedName>
</protein>
<evidence type="ECO:0000256" key="1">
    <source>
        <dbReference type="SAM" id="Phobius"/>
    </source>
</evidence>
<keyword evidence="1" id="KW-1133">Transmembrane helix</keyword>
<evidence type="ECO:0000313" key="2">
    <source>
        <dbReference type="EMBL" id="CAG2061681.1"/>
    </source>
</evidence>
<name>A0ABN7P3I6_TIMPD</name>
<keyword evidence="1" id="KW-0472">Membrane</keyword>
<organism evidence="2 3">
    <name type="scientific">Timema podura</name>
    <name type="common">Walking stick</name>
    <dbReference type="NCBI Taxonomy" id="61482"/>
    <lineage>
        <taxon>Eukaryota</taxon>
        <taxon>Metazoa</taxon>
        <taxon>Ecdysozoa</taxon>
        <taxon>Arthropoda</taxon>
        <taxon>Hexapoda</taxon>
        <taxon>Insecta</taxon>
        <taxon>Pterygota</taxon>
        <taxon>Neoptera</taxon>
        <taxon>Polyneoptera</taxon>
        <taxon>Phasmatodea</taxon>
        <taxon>Timematodea</taxon>
        <taxon>Timematoidea</taxon>
        <taxon>Timematidae</taxon>
        <taxon>Timema</taxon>
    </lineage>
</organism>
<proteinExistence type="predicted"/>
<feature type="transmembrane region" description="Helical" evidence="1">
    <location>
        <begin position="13"/>
        <end position="41"/>
    </location>
</feature>
<evidence type="ECO:0008006" key="4">
    <source>
        <dbReference type="Google" id="ProtNLM"/>
    </source>
</evidence>
<feature type="transmembrane region" description="Helical" evidence="1">
    <location>
        <begin position="143"/>
        <end position="165"/>
    </location>
</feature>